<dbReference type="CDD" id="cd05907">
    <property type="entry name" value="VL_LC_FACS_like"/>
    <property type="match status" value="1"/>
</dbReference>
<sequence length="625" mass="67465">MSDTQTQIENRPPSVATLFLERVERTPDAEAYRYPVPAASGAGPDDWKSLSWGQAAERVYAIAAGLADLGVQSEERVALASATRVEWILADLGVMCAGAATTTVYPQTNAEESAFILSDSESRVLIAEDAAQLAKAVERRADLPNLRHVVVIDATGVESDGDFVLTLAELEARGKGYLEKHPEAVKERVAAITATQLATLIYTSGTTGRPKGVRLPHDNWSYMAKAIAATGLVTEVDVQYLWLPLAHVFGKVLTSGQIEVGHVTAVDGRVDKIIENLPVVQPTYMAAVPRIFEKVYNGVAAKARAAGGAKYKIFQWASGVSRDYAKASQDNFRRTGTASAPFGLTAKHKVADVLVYSKIRDAFGGNLRACISGSAALAPEIGYFFAGAGIHILEGYGLTETSAASFVNPGEAYRTGTVGKPLPGTEVRIADDGEILLRGPGVMEGYHGLPEKTSEVLESDGWFHTGDIGELSADGYLRITDRKKDLIKTSGGKYIAPAEVEGQFKAVCPFVSNILVHGADRNFCTALIALDEPTLLGWAAEHDLAGKSYAEVVAAPQTVKMVQGYIDRLNEGLQRWQTIKKFRLLPRDLDIEHGELTPSLKLKRPVVEREYKGLIEEMYAGSRES</sequence>
<gene>
    <name evidence="4" type="ORF">OG814_26090</name>
</gene>
<dbReference type="Pfam" id="PF00501">
    <property type="entry name" value="AMP-binding"/>
    <property type="match status" value="1"/>
</dbReference>
<evidence type="ECO:0000259" key="3">
    <source>
        <dbReference type="Pfam" id="PF00501"/>
    </source>
</evidence>
<dbReference type="Proteomes" id="UP001622594">
    <property type="component" value="Chromosome"/>
</dbReference>
<dbReference type="PANTHER" id="PTHR43272">
    <property type="entry name" value="LONG-CHAIN-FATTY-ACID--COA LIGASE"/>
    <property type="match status" value="1"/>
</dbReference>
<feature type="domain" description="AMP-dependent synthetase/ligase" evidence="3">
    <location>
        <begin position="21"/>
        <end position="447"/>
    </location>
</feature>
<dbReference type="GO" id="GO:0016874">
    <property type="term" value="F:ligase activity"/>
    <property type="evidence" value="ECO:0007669"/>
    <property type="project" value="UniProtKB-KW"/>
</dbReference>
<dbReference type="PROSITE" id="PS00455">
    <property type="entry name" value="AMP_BINDING"/>
    <property type="match status" value="1"/>
</dbReference>
<dbReference type="RefSeq" id="WP_327161925.1">
    <property type="nucleotide sequence ID" value="NZ_CP108062.1"/>
</dbReference>
<dbReference type="InterPro" id="IPR042099">
    <property type="entry name" value="ANL_N_sf"/>
</dbReference>
<evidence type="ECO:0000313" key="4">
    <source>
        <dbReference type="EMBL" id="WTR72501.1"/>
    </source>
</evidence>
<dbReference type="PANTHER" id="PTHR43272:SF33">
    <property type="entry name" value="AMP-BINDING DOMAIN-CONTAINING PROTEIN-RELATED"/>
    <property type="match status" value="1"/>
</dbReference>
<accession>A0ABZ1LGF7</accession>
<evidence type="ECO:0000256" key="1">
    <source>
        <dbReference type="ARBA" id="ARBA00022741"/>
    </source>
</evidence>
<keyword evidence="1" id="KW-0547">Nucleotide-binding</keyword>
<keyword evidence="2" id="KW-0067">ATP-binding</keyword>
<name>A0ABZ1LGF7_9ACTN</name>
<proteinExistence type="predicted"/>
<keyword evidence="4" id="KW-0436">Ligase</keyword>
<evidence type="ECO:0000313" key="5">
    <source>
        <dbReference type="Proteomes" id="UP001622594"/>
    </source>
</evidence>
<dbReference type="InterPro" id="IPR020845">
    <property type="entry name" value="AMP-binding_CS"/>
</dbReference>
<dbReference type="Gene3D" id="3.40.50.12780">
    <property type="entry name" value="N-terminal domain of ligase-like"/>
    <property type="match status" value="1"/>
</dbReference>
<evidence type="ECO:0000256" key="2">
    <source>
        <dbReference type="ARBA" id="ARBA00022840"/>
    </source>
</evidence>
<organism evidence="4 5">
    <name type="scientific">Streptomyces zaomyceticus</name>
    <dbReference type="NCBI Taxonomy" id="68286"/>
    <lineage>
        <taxon>Bacteria</taxon>
        <taxon>Bacillati</taxon>
        <taxon>Actinomycetota</taxon>
        <taxon>Actinomycetes</taxon>
        <taxon>Kitasatosporales</taxon>
        <taxon>Streptomycetaceae</taxon>
        <taxon>Streptomyces</taxon>
    </lineage>
</organism>
<reference evidence="4 5" key="1">
    <citation type="submission" date="2022-10" db="EMBL/GenBank/DDBJ databases">
        <title>The complete genomes of actinobacterial strains from the NBC collection.</title>
        <authorList>
            <person name="Joergensen T.S."/>
            <person name="Alvarez Arevalo M."/>
            <person name="Sterndorff E.B."/>
            <person name="Faurdal D."/>
            <person name="Vuksanovic O."/>
            <person name="Mourched A.-S."/>
            <person name="Charusanti P."/>
            <person name="Shaw S."/>
            <person name="Blin K."/>
            <person name="Weber T."/>
        </authorList>
    </citation>
    <scope>NUCLEOTIDE SEQUENCE [LARGE SCALE GENOMIC DNA]</scope>
    <source>
        <strain evidence="4 5">NBC_00123</strain>
    </source>
</reference>
<keyword evidence="5" id="KW-1185">Reference proteome</keyword>
<dbReference type="Pfam" id="PF23562">
    <property type="entry name" value="AMP-binding_C_3"/>
    <property type="match status" value="1"/>
</dbReference>
<dbReference type="EMBL" id="CP108188">
    <property type="protein sequence ID" value="WTR72501.1"/>
    <property type="molecule type" value="Genomic_DNA"/>
</dbReference>
<dbReference type="InterPro" id="IPR000873">
    <property type="entry name" value="AMP-dep_synth/lig_dom"/>
</dbReference>
<dbReference type="SUPFAM" id="SSF56801">
    <property type="entry name" value="Acetyl-CoA synthetase-like"/>
    <property type="match status" value="1"/>
</dbReference>
<protein>
    <submittedName>
        <fullName evidence="4">Long-chain fatty acid--CoA ligase</fullName>
    </submittedName>
</protein>